<evidence type="ECO:0000256" key="5">
    <source>
        <dbReference type="ARBA" id="ARBA00022989"/>
    </source>
</evidence>
<keyword evidence="6 8" id="KW-0472">Membrane</keyword>
<evidence type="ECO:0000313" key="10">
    <source>
        <dbReference type="EMBL" id="XCH13786.1"/>
    </source>
</evidence>
<feature type="transmembrane region" description="Helical" evidence="8">
    <location>
        <begin position="300"/>
        <end position="319"/>
    </location>
</feature>
<dbReference type="SUPFAM" id="SSF103473">
    <property type="entry name" value="MFS general substrate transporter"/>
    <property type="match status" value="1"/>
</dbReference>
<gene>
    <name evidence="10" type="ORF">ABRP34_23335</name>
</gene>
<dbReference type="Pfam" id="PF03825">
    <property type="entry name" value="Nuc_H_symport"/>
    <property type="match status" value="1"/>
</dbReference>
<evidence type="ECO:0000256" key="6">
    <source>
        <dbReference type="ARBA" id="ARBA00023136"/>
    </source>
</evidence>
<dbReference type="PROSITE" id="PS50850">
    <property type="entry name" value="MFS"/>
    <property type="match status" value="1"/>
</dbReference>
<feature type="transmembrane region" description="Helical" evidence="8">
    <location>
        <begin position="184"/>
        <end position="206"/>
    </location>
</feature>
<feature type="domain" description="Major facilitator superfamily (MFS) profile" evidence="9">
    <location>
        <begin position="30"/>
        <end position="423"/>
    </location>
</feature>
<evidence type="ECO:0000259" key="9">
    <source>
        <dbReference type="PROSITE" id="PS50850"/>
    </source>
</evidence>
<dbReference type="AlphaFoldDB" id="A0AAU8EYH4"/>
<evidence type="ECO:0000256" key="1">
    <source>
        <dbReference type="ARBA" id="ARBA00004651"/>
    </source>
</evidence>
<feature type="transmembrane region" description="Helical" evidence="8">
    <location>
        <begin position="119"/>
        <end position="148"/>
    </location>
</feature>
<feature type="transmembrane region" description="Helical" evidence="8">
    <location>
        <begin position="35"/>
        <end position="57"/>
    </location>
</feature>
<sequence length="436" mass="46854">MTSKETSHSHVAARTPGHDSPQPARLNAGLQIRLSALWFLQQFAIGAWIVTAGTYMVTKFAASGTEVSVVYLSLSIGAIVASILVGYLADRVFTPRATYIVLHVGSAAAMFFANSTASLPLFIGICVAYMILYMPTQPLATSIVFSLLDNPEKQYPVIRVWGTVGWIAGGLLIGGLGWEQQHMLEWTFILAGAASLLIAGGSFVLLPRTPRQAGGAEKQSIGAALGLDALKLLKNKSFLVFFIASVLVSIPASFFNGFTNLWLNDIGVQGAAGVQTLAQASEVVFFLLMPFILGRFRIKTVMMVAMIGWVIRFVLFSYADTGSSYWMIVLGLVIHGVCFDFFFVTGQIYTDRHAPTSLRASAQGLIFTGTYGVGFLIGSALAGPIIDILRVSGGHNWALIWLIPCAIAAVTAIYFGITFRESKEAADDPALTTTTK</sequence>
<feature type="transmembrane region" description="Helical" evidence="8">
    <location>
        <begin position="325"/>
        <end position="344"/>
    </location>
</feature>
<evidence type="ECO:0000256" key="7">
    <source>
        <dbReference type="SAM" id="MobiDB-lite"/>
    </source>
</evidence>
<proteinExistence type="predicted"/>
<evidence type="ECO:0000256" key="4">
    <source>
        <dbReference type="ARBA" id="ARBA00022692"/>
    </source>
</evidence>
<keyword evidence="5 8" id="KW-1133">Transmembrane helix</keyword>
<organism evidence="10">
    <name type="scientific">Arthrobacter sp. K5</name>
    <dbReference type="NCBI Taxonomy" id="2839623"/>
    <lineage>
        <taxon>Bacteria</taxon>
        <taxon>Bacillati</taxon>
        <taxon>Actinomycetota</taxon>
        <taxon>Actinomycetes</taxon>
        <taxon>Micrococcales</taxon>
        <taxon>Micrococcaceae</taxon>
        <taxon>Arthrobacter</taxon>
    </lineage>
</organism>
<feature type="transmembrane region" description="Helical" evidence="8">
    <location>
        <begin position="238"/>
        <end position="258"/>
    </location>
</feature>
<keyword evidence="4 8" id="KW-0812">Transmembrane</keyword>
<name>A0AAU8EYH4_9MICC</name>
<protein>
    <submittedName>
        <fullName evidence="10">MFS transporter</fullName>
    </submittedName>
</protein>
<dbReference type="InterPro" id="IPR020846">
    <property type="entry name" value="MFS_dom"/>
</dbReference>
<dbReference type="InterPro" id="IPR004740">
    <property type="entry name" value="Nuc_H_symport"/>
</dbReference>
<dbReference type="PANTHER" id="PTHR23522:SF4">
    <property type="entry name" value="NUCLEOSIDE PERMEASE NUPG-RELATED"/>
    <property type="match status" value="1"/>
</dbReference>
<dbReference type="GO" id="GO:0015212">
    <property type="term" value="F:cytidine transmembrane transporter activity"/>
    <property type="evidence" value="ECO:0007669"/>
    <property type="project" value="TreeGrafter"/>
</dbReference>
<geneLocation type="plasmid" evidence="10">
    <name>unnamed</name>
</geneLocation>
<feature type="transmembrane region" description="Helical" evidence="8">
    <location>
        <begin position="398"/>
        <end position="417"/>
    </location>
</feature>
<dbReference type="PANTHER" id="PTHR23522">
    <property type="entry name" value="BLL5896 PROTEIN"/>
    <property type="match status" value="1"/>
</dbReference>
<dbReference type="InterPro" id="IPR036259">
    <property type="entry name" value="MFS_trans_sf"/>
</dbReference>
<comment type="subcellular location">
    <subcellularLocation>
        <location evidence="1">Cell membrane</location>
        <topology evidence="1">Multi-pass membrane protein</topology>
    </subcellularLocation>
</comment>
<reference evidence="10" key="1">
    <citation type="submission" date="2024-06" db="EMBL/GenBank/DDBJ databases">
        <title>Biodegradation of dimethachlon by Arthrobacter sp. K5: mechanistic insights and ecological implications.</title>
        <authorList>
            <person name="Hu S."/>
            <person name="Lu P."/>
        </authorList>
    </citation>
    <scope>NUCLEOTIDE SEQUENCE</scope>
    <source>
        <strain evidence="10">K5</strain>
        <plasmid evidence="10">unnamed</plasmid>
    </source>
</reference>
<feature type="transmembrane region" description="Helical" evidence="8">
    <location>
        <begin position="160"/>
        <end position="178"/>
    </location>
</feature>
<dbReference type="RefSeq" id="WP_353713493.1">
    <property type="nucleotide sequence ID" value="NZ_CP159280.1"/>
</dbReference>
<evidence type="ECO:0000256" key="2">
    <source>
        <dbReference type="ARBA" id="ARBA00022448"/>
    </source>
</evidence>
<accession>A0AAU8EYH4</accession>
<evidence type="ECO:0000256" key="3">
    <source>
        <dbReference type="ARBA" id="ARBA00022475"/>
    </source>
</evidence>
<dbReference type="GO" id="GO:0005886">
    <property type="term" value="C:plasma membrane"/>
    <property type="evidence" value="ECO:0007669"/>
    <property type="project" value="UniProtKB-SubCell"/>
</dbReference>
<dbReference type="GO" id="GO:0015213">
    <property type="term" value="F:uridine transmembrane transporter activity"/>
    <property type="evidence" value="ECO:0007669"/>
    <property type="project" value="TreeGrafter"/>
</dbReference>
<feature type="transmembrane region" description="Helical" evidence="8">
    <location>
        <begin position="365"/>
        <end position="386"/>
    </location>
</feature>
<keyword evidence="3" id="KW-1003">Cell membrane</keyword>
<evidence type="ECO:0000256" key="8">
    <source>
        <dbReference type="SAM" id="Phobius"/>
    </source>
</evidence>
<keyword evidence="2" id="KW-0813">Transport</keyword>
<feature type="region of interest" description="Disordered" evidence="7">
    <location>
        <begin position="1"/>
        <end position="23"/>
    </location>
</feature>
<feature type="transmembrane region" description="Helical" evidence="8">
    <location>
        <begin position="69"/>
        <end position="89"/>
    </location>
</feature>
<dbReference type="Gene3D" id="1.20.1250.20">
    <property type="entry name" value="MFS general substrate transporter like domains"/>
    <property type="match status" value="2"/>
</dbReference>
<dbReference type="EMBL" id="CP159280">
    <property type="protein sequence ID" value="XCH13786.1"/>
    <property type="molecule type" value="Genomic_DNA"/>
</dbReference>
<keyword evidence="10" id="KW-0614">Plasmid</keyword>